<feature type="compositionally biased region" description="Basic and acidic residues" evidence="3">
    <location>
        <begin position="163"/>
        <end position="181"/>
    </location>
</feature>
<dbReference type="PANTHER" id="PTHR12406:SF7">
    <property type="entry name" value="PATATIN-LIKE PHOSPHOLIPASE DOMAIN-CONTAINING PROTEIN 4"/>
    <property type="match status" value="1"/>
</dbReference>
<dbReference type="InterPro" id="IPR033562">
    <property type="entry name" value="PLPL"/>
</dbReference>
<evidence type="ECO:0000256" key="2">
    <source>
        <dbReference type="PROSITE-ProRule" id="PRU01161"/>
    </source>
</evidence>
<keyword evidence="6" id="KW-1185">Reference proteome</keyword>
<evidence type="ECO:0000256" key="1">
    <source>
        <dbReference type="ARBA" id="ARBA00023098"/>
    </source>
</evidence>
<dbReference type="InterPro" id="IPR016035">
    <property type="entry name" value="Acyl_Trfase/lysoPLipase"/>
</dbReference>
<organism evidence="5 6">
    <name type="scientific">Mya arenaria</name>
    <name type="common">Soft-shell clam</name>
    <dbReference type="NCBI Taxonomy" id="6604"/>
    <lineage>
        <taxon>Eukaryota</taxon>
        <taxon>Metazoa</taxon>
        <taxon>Spiralia</taxon>
        <taxon>Lophotrochozoa</taxon>
        <taxon>Mollusca</taxon>
        <taxon>Bivalvia</taxon>
        <taxon>Autobranchia</taxon>
        <taxon>Heteroconchia</taxon>
        <taxon>Euheterodonta</taxon>
        <taxon>Imparidentia</taxon>
        <taxon>Neoheterodontei</taxon>
        <taxon>Myida</taxon>
        <taxon>Myoidea</taxon>
        <taxon>Myidae</taxon>
        <taxon>Mya</taxon>
    </lineage>
</organism>
<proteinExistence type="predicted"/>
<sequence length="187" mass="20696">MNISFCGAGFLGIYHMGVLKALRSSAPKFLSRIERVGGASAGSLAGVVLVCEPEKVEECTQFNLALSDEVRRKPLGSFTPNYNLLDSVRAFIDSTLSHDAHHRANGILYISLTSFDGRIPNGRRVNEQSHHISGRPNSNSFSILRASRHLSERRYRSKYACSHEKPNIPSKPEERGTRCARDVPTVT</sequence>
<name>A0ABY7G250_MYAAR</name>
<feature type="short sequence motif" description="GXGXXG" evidence="2">
    <location>
        <begin position="7"/>
        <end position="12"/>
    </location>
</feature>
<keyword evidence="1" id="KW-0443">Lipid metabolism</keyword>
<dbReference type="EMBL" id="CP111026">
    <property type="protein sequence ID" value="WAR28528.1"/>
    <property type="molecule type" value="Genomic_DNA"/>
</dbReference>
<accession>A0ABY7G250</accession>
<feature type="region of interest" description="Disordered" evidence="3">
    <location>
        <begin position="163"/>
        <end position="187"/>
    </location>
</feature>
<dbReference type="PANTHER" id="PTHR12406">
    <property type="entry name" value="CALCIUM-INDEPENDENT PHOSPHOLIPASE A2 IPLA2 -RELATED"/>
    <property type="match status" value="1"/>
</dbReference>
<feature type="domain" description="PNPLA" evidence="4">
    <location>
        <begin position="3"/>
        <end position="174"/>
    </location>
</feature>
<reference evidence="5" key="1">
    <citation type="submission" date="2022-11" db="EMBL/GenBank/DDBJ databases">
        <title>Centuries of genome instability and evolution in soft-shell clam transmissible cancer (bioRxiv).</title>
        <authorList>
            <person name="Hart S.F.M."/>
            <person name="Yonemitsu M.A."/>
            <person name="Giersch R.M."/>
            <person name="Beal B.F."/>
            <person name="Arriagada G."/>
            <person name="Davis B.W."/>
            <person name="Ostrander E.A."/>
            <person name="Goff S.P."/>
            <person name="Metzger M.J."/>
        </authorList>
    </citation>
    <scope>NUCLEOTIDE SEQUENCE</scope>
    <source>
        <strain evidence="5">MELC-2E11</strain>
        <tissue evidence="5">Siphon/mantle</tissue>
    </source>
</reference>
<evidence type="ECO:0000313" key="6">
    <source>
        <dbReference type="Proteomes" id="UP001164746"/>
    </source>
</evidence>
<evidence type="ECO:0000256" key="3">
    <source>
        <dbReference type="SAM" id="MobiDB-lite"/>
    </source>
</evidence>
<dbReference type="InterPro" id="IPR002641">
    <property type="entry name" value="PNPLA_dom"/>
</dbReference>
<dbReference type="PROSITE" id="PS51635">
    <property type="entry name" value="PNPLA"/>
    <property type="match status" value="1"/>
</dbReference>
<dbReference type="Pfam" id="PF01734">
    <property type="entry name" value="Patatin"/>
    <property type="match status" value="1"/>
</dbReference>
<comment type="caution">
    <text evidence="2">Lacks conserved residue(s) required for the propagation of feature annotation.</text>
</comment>
<dbReference type="Proteomes" id="UP001164746">
    <property type="component" value="Chromosome 15"/>
</dbReference>
<evidence type="ECO:0000313" key="5">
    <source>
        <dbReference type="EMBL" id="WAR28528.1"/>
    </source>
</evidence>
<protein>
    <submittedName>
        <fullName evidence="5">PLPL4-like protein</fullName>
    </submittedName>
</protein>
<evidence type="ECO:0000259" key="4">
    <source>
        <dbReference type="PROSITE" id="PS51635"/>
    </source>
</evidence>
<feature type="short sequence motif" description="GXSXG" evidence="2">
    <location>
        <begin position="38"/>
        <end position="42"/>
    </location>
</feature>
<dbReference type="Gene3D" id="3.40.1090.10">
    <property type="entry name" value="Cytosolic phospholipase A2 catalytic domain"/>
    <property type="match status" value="1"/>
</dbReference>
<gene>
    <name evidence="5" type="ORF">MAR_014232</name>
</gene>
<dbReference type="SUPFAM" id="SSF52151">
    <property type="entry name" value="FabD/lysophospholipase-like"/>
    <property type="match status" value="1"/>
</dbReference>